<evidence type="ECO:0000256" key="3">
    <source>
        <dbReference type="ARBA" id="ARBA00022679"/>
    </source>
</evidence>
<dbReference type="EMBL" id="MU620908">
    <property type="protein sequence ID" value="KAI8580990.1"/>
    <property type="molecule type" value="Genomic_DNA"/>
</dbReference>
<dbReference type="Pfam" id="PF01795">
    <property type="entry name" value="Methyltransf_5"/>
    <property type="match status" value="1"/>
</dbReference>
<keyword evidence="4" id="KW-0949">S-adenosyl-L-methionine</keyword>
<dbReference type="AlphaFoldDB" id="A0AAD5EEV6"/>
<dbReference type="Gene3D" id="3.40.50.150">
    <property type="entry name" value="Vaccinia Virus protein VP39"/>
    <property type="match status" value="1"/>
</dbReference>
<evidence type="ECO:0000256" key="2">
    <source>
        <dbReference type="ARBA" id="ARBA00022603"/>
    </source>
</evidence>
<reference evidence="6" key="2">
    <citation type="journal article" date="2022" name="Proc. Natl. Acad. Sci. U.S.A.">
        <title>Diploid-dominant life cycles characterize the early evolution of Fungi.</title>
        <authorList>
            <person name="Amses K.R."/>
            <person name="Simmons D.R."/>
            <person name="Longcore J.E."/>
            <person name="Mondo S.J."/>
            <person name="Seto K."/>
            <person name="Jeronimo G.H."/>
            <person name="Bonds A.E."/>
            <person name="Quandt C.A."/>
            <person name="Davis W.J."/>
            <person name="Chang Y."/>
            <person name="Federici B.A."/>
            <person name="Kuo A."/>
            <person name="LaButti K."/>
            <person name="Pangilinan J."/>
            <person name="Andreopoulos W."/>
            <person name="Tritt A."/>
            <person name="Riley R."/>
            <person name="Hundley H."/>
            <person name="Johnson J."/>
            <person name="Lipzen A."/>
            <person name="Barry K."/>
            <person name="Lang B.F."/>
            <person name="Cuomo C.A."/>
            <person name="Buchler N.E."/>
            <person name="Grigoriev I.V."/>
            <person name="Spatafora J.W."/>
            <person name="Stajich J.E."/>
            <person name="James T.Y."/>
        </authorList>
    </citation>
    <scope>NUCLEOTIDE SEQUENCE</scope>
    <source>
        <strain evidence="6">AG</strain>
    </source>
</reference>
<evidence type="ECO:0000313" key="6">
    <source>
        <dbReference type="EMBL" id="KAI8580990.1"/>
    </source>
</evidence>
<dbReference type="GO" id="GO:0070475">
    <property type="term" value="P:rRNA base methylation"/>
    <property type="evidence" value="ECO:0007669"/>
    <property type="project" value="TreeGrafter"/>
</dbReference>
<dbReference type="SUPFAM" id="SSF81799">
    <property type="entry name" value="Putative methyltransferase TM0872, insert domain"/>
    <property type="match status" value="1"/>
</dbReference>
<evidence type="ECO:0000256" key="5">
    <source>
        <dbReference type="SAM" id="MobiDB-lite"/>
    </source>
</evidence>
<gene>
    <name evidence="6" type="ORF">K450DRAFT_28989</name>
</gene>
<dbReference type="GO" id="GO:0071424">
    <property type="term" value="F:rRNA (cytosine-N4-)-methyltransferase activity"/>
    <property type="evidence" value="ECO:0007669"/>
    <property type="project" value="TreeGrafter"/>
</dbReference>
<dbReference type="PANTHER" id="PTHR11265:SF0">
    <property type="entry name" value="12S RRNA N4-METHYLCYTIDINE METHYLTRANSFERASE"/>
    <property type="match status" value="1"/>
</dbReference>
<dbReference type="InterPro" id="IPR023397">
    <property type="entry name" value="SAM-dep_MeTrfase_MraW_recog"/>
</dbReference>
<sequence>MSLRPFTRSGWASMRSLVRSINTAAFPSTHVPVMLPQVLEFLKPKSGAVYCDATYGDGGYTRAILDSCDCTVVAIDQDPVAYDRAKEVAALEQYRGRLIPILGRFGEIDNLVKEQLNWSSPCFDGMVFDIGVSSGQIDTPERGFSYKSDGPLDMRMFARGSDDQEPYVPKSITAYEVVNFYSRQQLADIIYQYGGDRLSRKIADAIVNARVNEPIKSTLALAQIVQAACPQPRWSRGGDDMVRNSAARTFQAIRIHINDELEQLRSALASTEDLLQVDGRLVVVTFHSLEDRMVKNFLHRCSGKRALEATDRPVNQFDLKRAAHRQNSRRRKHYADDESDQQRFVYSNTNSGVHTESPSFELLNKHVVQAPLEEVEANSRSRSAKLRAARRTLAGPVQPFEQ</sequence>
<comment type="similarity">
    <text evidence="1">Belongs to the methyltransferase superfamily. RsmH family.</text>
</comment>
<dbReference type="GeneID" id="75918901"/>
<feature type="region of interest" description="Disordered" evidence="5">
    <location>
        <begin position="374"/>
        <end position="402"/>
    </location>
</feature>
<keyword evidence="7" id="KW-1185">Reference proteome</keyword>
<dbReference type="NCBIfam" id="TIGR00006">
    <property type="entry name" value="16S rRNA (cytosine(1402)-N(4))-methyltransferase RsmH"/>
    <property type="match status" value="1"/>
</dbReference>
<dbReference type="InterPro" id="IPR029063">
    <property type="entry name" value="SAM-dependent_MTases_sf"/>
</dbReference>
<evidence type="ECO:0000256" key="4">
    <source>
        <dbReference type="ARBA" id="ARBA00022691"/>
    </source>
</evidence>
<dbReference type="Proteomes" id="UP001206595">
    <property type="component" value="Unassembled WGS sequence"/>
</dbReference>
<accession>A0AAD5EEV6</accession>
<dbReference type="InterPro" id="IPR002903">
    <property type="entry name" value="RsmH"/>
</dbReference>
<keyword evidence="3" id="KW-0808">Transferase</keyword>
<proteinExistence type="inferred from homology"/>
<dbReference type="SUPFAM" id="SSF53335">
    <property type="entry name" value="S-adenosyl-L-methionine-dependent methyltransferases"/>
    <property type="match status" value="1"/>
</dbReference>
<keyword evidence="2" id="KW-0489">Methyltransferase</keyword>
<evidence type="ECO:0000256" key="1">
    <source>
        <dbReference type="ARBA" id="ARBA00010396"/>
    </source>
</evidence>
<dbReference type="RefSeq" id="XP_051445994.1">
    <property type="nucleotide sequence ID" value="XM_051593559.1"/>
</dbReference>
<dbReference type="CDD" id="cd02440">
    <property type="entry name" value="AdoMet_MTases"/>
    <property type="match status" value="1"/>
</dbReference>
<reference evidence="6" key="1">
    <citation type="submission" date="2021-06" db="EMBL/GenBank/DDBJ databases">
        <authorList>
            <consortium name="DOE Joint Genome Institute"/>
            <person name="Mondo S.J."/>
            <person name="Amses K.R."/>
            <person name="Simmons D.R."/>
            <person name="Longcore J.E."/>
            <person name="Seto K."/>
            <person name="Alves G.H."/>
            <person name="Bonds A.E."/>
            <person name="Quandt C.A."/>
            <person name="Davis W.J."/>
            <person name="Chang Y."/>
            <person name="Letcher P.M."/>
            <person name="Powell M.J."/>
            <person name="Kuo A."/>
            <person name="Labutti K."/>
            <person name="Pangilinan J."/>
            <person name="Andreopoulos W."/>
            <person name="Tritt A."/>
            <person name="Riley R."/>
            <person name="Hundley H."/>
            <person name="Johnson J."/>
            <person name="Lipzen A."/>
            <person name="Barry K."/>
            <person name="Berbee M.L."/>
            <person name="Buchler N.E."/>
            <person name="Grigoriev I.V."/>
            <person name="Spatafora J.W."/>
            <person name="Stajich J.E."/>
            <person name="James T.Y."/>
        </authorList>
    </citation>
    <scope>NUCLEOTIDE SEQUENCE</scope>
    <source>
        <strain evidence="6">AG</strain>
    </source>
</reference>
<comment type="caution">
    <text evidence="6">The sequence shown here is derived from an EMBL/GenBank/DDBJ whole genome shotgun (WGS) entry which is preliminary data.</text>
</comment>
<dbReference type="PANTHER" id="PTHR11265">
    <property type="entry name" value="S-ADENOSYL-METHYLTRANSFERASE MRAW"/>
    <property type="match status" value="1"/>
</dbReference>
<name>A0AAD5EEV6_UMBRA</name>
<protein>
    <submittedName>
        <fullName evidence="6">Uncharacterized protein</fullName>
    </submittedName>
</protein>
<dbReference type="HAMAP" id="MF_01007">
    <property type="entry name" value="16SrRNA_methyltr_H"/>
    <property type="match status" value="1"/>
</dbReference>
<dbReference type="Gene3D" id="1.10.150.170">
    <property type="entry name" value="Putative methyltransferase TM0872, insert domain"/>
    <property type="match status" value="1"/>
</dbReference>
<evidence type="ECO:0000313" key="7">
    <source>
        <dbReference type="Proteomes" id="UP001206595"/>
    </source>
</evidence>
<organism evidence="6 7">
    <name type="scientific">Umbelopsis ramanniana AG</name>
    <dbReference type="NCBI Taxonomy" id="1314678"/>
    <lineage>
        <taxon>Eukaryota</taxon>
        <taxon>Fungi</taxon>
        <taxon>Fungi incertae sedis</taxon>
        <taxon>Mucoromycota</taxon>
        <taxon>Mucoromycotina</taxon>
        <taxon>Umbelopsidomycetes</taxon>
        <taxon>Umbelopsidales</taxon>
        <taxon>Umbelopsidaceae</taxon>
        <taxon>Umbelopsis</taxon>
    </lineage>
</organism>